<keyword evidence="12" id="KW-0597">Phosphoprotein</keyword>
<feature type="compositionally biased region" description="Low complexity" evidence="23">
    <location>
        <begin position="401"/>
        <end position="414"/>
    </location>
</feature>
<keyword evidence="18" id="KW-0804">Transcription</keyword>
<evidence type="ECO:0000256" key="7">
    <source>
        <dbReference type="ARBA" id="ARBA00019298"/>
    </source>
</evidence>
<feature type="compositionally biased region" description="Polar residues" evidence="23">
    <location>
        <begin position="496"/>
        <end position="510"/>
    </location>
</feature>
<dbReference type="Pfam" id="PF03344">
    <property type="entry name" value="Daxx"/>
    <property type="match status" value="1"/>
</dbReference>
<feature type="compositionally biased region" description="Basic residues" evidence="23">
    <location>
        <begin position="90"/>
        <end position="100"/>
    </location>
</feature>
<feature type="compositionally biased region" description="Polar residues" evidence="23">
    <location>
        <begin position="693"/>
        <end position="705"/>
    </location>
</feature>
<keyword evidence="10" id="KW-0678">Repressor</keyword>
<evidence type="ECO:0000256" key="19">
    <source>
        <dbReference type="ARBA" id="ARBA00023186"/>
    </source>
</evidence>
<dbReference type="InterPro" id="IPR046378">
    <property type="entry name" value="DAXX_histone-bd"/>
</dbReference>
<keyword evidence="26" id="KW-1185">Reference proteome</keyword>
<gene>
    <name evidence="27" type="primary">LOC100368330</name>
</gene>
<evidence type="ECO:0000256" key="20">
    <source>
        <dbReference type="ARBA" id="ARBA00023242"/>
    </source>
</evidence>
<dbReference type="InterPro" id="IPR031333">
    <property type="entry name" value="Daxx_N"/>
</dbReference>
<evidence type="ECO:0000256" key="1">
    <source>
        <dbReference type="ARBA" id="ARBA00004322"/>
    </source>
</evidence>
<feature type="domain" description="Daxx N-terminal Rassf1C-interacting" evidence="24">
    <location>
        <begin position="10"/>
        <end position="91"/>
    </location>
</feature>
<sequence>MNSPQMERSRKLYHKFVAVCVPLIKIHNQLAIKTFMWKKFNHAKKIYTSSIEFYNMLIDKVEELKATRKSVYVHIHEVCNILKAYEAREKKKRKPQHKKKKNEENTVSSHSHPTTSGNNSETSQGFVNEDTTISCTQPEISDEDTKVKHEAKRKRKNSNADDDVCDAKVRAVEKKDVLESIDAEACAKKTVSDSVVSEPQVISVSSATEDKVNISVKLQNDSNSENIVPDSHEEHITSRLGSAVEDDKINEKMVDPDQSEKTEDDENVSSMTADQDVDEPMDTSSSDDTIEKTDSSDKLSEESDLHKCDADKEKIDDELKVTAGPSDQTNENKNIKNVEADEDEILAKEETLSLSLGAEQKLLEIPEEDCSEPGLIEDKMELQPDEDEAKLLSDSPEGKSSKSGSVKKSSKVSSPQPCGETITESSDGEAASINKEVAALSKEVEIRDNIPKPSASETETDTRSVKSTIKKRKIIPTLVNDNNSASDKSDVPLKNKTANLNKECTESSNDSGDDVSKSSTSDNKEDMKNVKKRRIVPTSVGDAVSTSEQPSVQVSEKVPGLNKEEAESKDQTDVLKSSTSESKADMKNVNQRKIVPTSVSDAGSTSEQPNVQVSEKVPGLNKEEAESRDKTDILKSSTSESKSDMKNVKKRKIVPTSVGDAGSTSEQSNVQVSEKVPGLNKEVAESQDKTGVLKSSTSESKSDTCMKNVKKHKIVPTSVFSDTTSVSEQVHPPKISETSSGETSVQESGPRVHVTEKQKKASARQIRRLEGLLNDVSREIKRLEEKEISLEEMEDGDTDHLQEHKLKKKFMQIYKKICELKESPVETGRIVEKKVHFEGTRFQEVNRKIEKFVNKHGFPDFHDVLCIVKKVNKRNNMNMKPQLIHDISTDAFRTVGNLLQRRRESDFVLNFGSHLTDSYTREKDPALVDKTLQDKLKINRQMGKQRLEDVLEKYKNKQYEMELTGQLDEDDGSDTEDPLGKKDCEGKEEEEEEMEEKEEVLEILEDDNDEENEGGENENPEEVESMNAEFENEDDSDQSIQEIGWTEFVNEELENNFGADSVKVDPSSSSKDSKMAVNVIPVHHVPKVSKSPKLPKTVKLSTLSEKSRQNLFCKSKAEVVLGKLDWKAISQTAKKSATNIVGGVVVKNECEIDEADSPQTPVSTRSSSRSPTDNVTSNPRKSQDTKISTSEAVPQRVTRNTARKSIQNLPEIIVISDGDE</sequence>
<proteinExistence type="inferred from homology"/>
<feature type="compositionally biased region" description="Polar residues" evidence="23">
    <location>
        <begin position="718"/>
        <end position="728"/>
    </location>
</feature>
<feature type="region of interest" description="Disordered" evidence="23">
    <location>
        <begin position="1150"/>
        <end position="1220"/>
    </location>
</feature>
<feature type="compositionally biased region" description="Basic and acidic residues" evidence="23">
    <location>
        <begin position="562"/>
        <end position="573"/>
    </location>
</feature>
<evidence type="ECO:0000256" key="8">
    <source>
        <dbReference type="ARBA" id="ARBA00022454"/>
    </source>
</evidence>
<evidence type="ECO:0000256" key="11">
    <source>
        <dbReference type="ARBA" id="ARBA00022499"/>
    </source>
</evidence>
<feature type="compositionally biased region" description="Acidic residues" evidence="23">
    <location>
        <begin position="967"/>
        <end position="977"/>
    </location>
</feature>
<evidence type="ECO:0000313" key="26">
    <source>
        <dbReference type="Proteomes" id="UP000694865"/>
    </source>
</evidence>
<feature type="compositionally biased region" description="Polar residues" evidence="23">
    <location>
        <begin position="736"/>
        <end position="747"/>
    </location>
</feature>
<evidence type="ECO:0000256" key="2">
    <source>
        <dbReference type="ARBA" id="ARBA00004496"/>
    </source>
</evidence>
<evidence type="ECO:0000256" key="21">
    <source>
        <dbReference type="ARBA" id="ARBA00023328"/>
    </source>
</evidence>
<keyword evidence="21" id="KW-0137">Centromere</keyword>
<dbReference type="CDD" id="cd13150">
    <property type="entry name" value="DAXX_histone_binding"/>
    <property type="match status" value="1"/>
</dbReference>
<organism evidence="26 27">
    <name type="scientific">Saccoglossus kowalevskii</name>
    <name type="common">Acorn worm</name>
    <dbReference type="NCBI Taxonomy" id="10224"/>
    <lineage>
        <taxon>Eukaryota</taxon>
        <taxon>Metazoa</taxon>
        <taxon>Hemichordata</taxon>
        <taxon>Enteropneusta</taxon>
        <taxon>Harrimaniidae</taxon>
        <taxon>Saccoglossus</taxon>
    </lineage>
</organism>
<dbReference type="PANTHER" id="PTHR12766">
    <property type="entry name" value="DEATH DOMAIN-ASSOCIATED PROTEIN 6 DAXX"/>
    <property type="match status" value="1"/>
</dbReference>
<comment type="similarity">
    <text evidence="6">Belongs to the DAXX family.</text>
</comment>
<keyword evidence="9" id="KW-0963">Cytoplasm</keyword>
<evidence type="ECO:0000313" key="27">
    <source>
        <dbReference type="RefSeq" id="XP_002735579.2"/>
    </source>
</evidence>
<evidence type="ECO:0000256" key="15">
    <source>
        <dbReference type="ARBA" id="ARBA00022853"/>
    </source>
</evidence>
<evidence type="ECO:0000256" key="3">
    <source>
        <dbReference type="ARBA" id="ARBA00004584"/>
    </source>
</evidence>
<evidence type="ECO:0000256" key="6">
    <source>
        <dbReference type="ARBA" id="ARBA00008592"/>
    </source>
</evidence>
<dbReference type="InterPro" id="IPR046426">
    <property type="entry name" value="DAXX_histone-bd_sf"/>
</dbReference>
<comment type="subcellular location">
    <subcellularLocation>
        <location evidence="3">Chromosome</location>
        <location evidence="3">Centromere</location>
    </subcellularLocation>
    <subcellularLocation>
        <location evidence="2">Cytoplasm</location>
    </subcellularLocation>
    <subcellularLocation>
        <location evidence="1">Nucleus</location>
        <location evidence="1">PML body</location>
    </subcellularLocation>
    <subcellularLocation>
        <location evidence="4">Nucleus</location>
        <location evidence="4">Nucleolus</location>
    </subcellularLocation>
    <subcellularLocation>
        <location evidence="5">Nucleus</location>
        <location evidence="5">Nucleoplasm</location>
    </subcellularLocation>
</comment>
<evidence type="ECO:0000256" key="12">
    <source>
        <dbReference type="ARBA" id="ARBA00022553"/>
    </source>
</evidence>
<evidence type="ECO:0000259" key="25">
    <source>
        <dbReference type="Pfam" id="PF20920"/>
    </source>
</evidence>
<dbReference type="Gene3D" id="1.10.8.810">
    <property type="entry name" value="Daxx helical bundle domain"/>
    <property type="match status" value="1"/>
</dbReference>
<keyword evidence="14" id="KW-0832">Ubl conjugation</keyword>
<evidence type="ECO:0000256" key="10">
    <source>
        <dbReference type="ARBA" id="ARBA00022491"/>
    </source>
</evidence>
<keyword evidence="8" id="KW-0158">Chromosome</keyword>
<feature type="region of interest" description="Disordered" evidence="23">
    <location>
        <begin position="205"/>
        <end position="342"/>
    </location>
</feature>
<protein>
    <recommendedName>
        <fullName evidence="7">Death domain-associated protein 6</fullName>
    </recommendedName>
    <alternativeName>
        <fullName evidence="22">Daxx</fullName>
    </alternativeName>
</protein>
<feature type="domain" description="Daxx histone-binding" evidence="25">
    <location>
        <begin position="870"/>
        <end position="955"/>
    </location>
</feature>
<feature type="compositionally biased region" description="Acidic residues" evidence="23">
    <location>
        <begin position="986"/>
        <end position="1037"/>
    </location>
</feature>
<dbReference type="RefSeq" id="XP_002735579.2">
    <property type="nucleotide sequence ID" value="XM_002735533.2"/>
</dbReference>
<keyword evidence="17" id="KW-0175">Coiled coil</keyword>
<dbReference type="PANTHER" id="PTHR12766:SF7">
    <property type="entry name" value="DEATH DOMAIN-ASSOCIATED PROTEIN 6"/>
    <property type="match status" value="1"/>
</dbReference>
<evidence type="ECO:0000256" key="23">
    <source>
        <dbReference type="SAM" id="MobiDB-lite"/>
    </source>
</evidence>
<feature type="compositionally biased region" description="Basic and acidic residues" evidence="23">
    <location>
        <begin position="245"/>
        <end position="261"/>
    </location>
</feature>
<feature type="compositionally biased region" description="Polar residues" evidence="23">
    <location>
        <begin position="662"/>
        <end position="672"/>
    </location>
</feature>
<feature type="compositionally biased region" description="Polar residues" evidence="23">
    <location>
        <begin position="216"/>
        <end position="226"/>
    </location>
</feature>
<reference evidence="27" key="1">
    <citation type="submission" date="2025-08" db="UniProtKB">
        <authorList>
            <consortium name="RefSeq"/>
        </authorList>
    </citation>
    <scope>IDENTIFICATION</scope>
    <source>
        <tissue evidence="27">Testes</tissue>
    </source>
</reference>
<keyword evidence="16" id="KW-0805">Transcription regulation</keyword>
<dbReference type="GeneID" id="100368330"/>
<evidence type="ECO:0000256" key="9">
    <source>
        <dbReference type="ARBA" id="ARBA00022490"/>
    </source>
</evidence>
<keyword evidence="13" id="KW-0053">Apoptosis</keyword>
<evidence type="ECO:0000256" key="14">
    <source>
        <dbReference type="ARBA" id="ARBA00022843"/>
    </source>
</evidence>
<feature type="compositionally biased region" description="Polar residues" evidence="23">
    <location>
        <begin position="544"/>
        <end position="554"/>
    </location>
</feature>
<keyword evidence="19" id="KW-0143">Chaperone</keyword>
<evidence type="ECO:0000256" key="13">
    <source>
        <dbReference type="ARBA" id="ARBA00022703"/>
    </source>
</evidence>
<dbReference type="Proteomes" id="UP000694865">
    <property type="component" value="Unplaced"/>
</dbReference>
<name>A0ABM0GRA5_SACKO</name>
<dbReference type="InterPro" id="IPR038298">
    <property type="entry name" value="Daxx_N_sf"/>
</dbReference>
<evidence type="ECO:0000256" key="18">
    <source>
        <dbReference type="ARBA" id="ARBA00023163"/>
    </source>
</evidence>
<dbReference type="Gene3D" id="1.20.58.2170">
    <property type="match status" value="1"/>
</dbReference>
<evidence type="ECO:0000259" key="24">
    <source>
        <dbReference type="Pfam" id="PF03344"/>
    </source>
</evidence>
<feature type="compositionally biased region" description="Polar residues" evidence="23">
    <location>
        <begin position="1173"/>
        <end position="1208"/>
    </location>
</feature>
<evidence type="ECO:0000256" key="16">
    <source>
        <dbReference type="ARBA" id="ARBA00023015"/>
    </source>
</evidence>
<feature type="region of interest" description="Disordered" evidence="23">
    <location>
        <begin position="363"/>
        <end position="760"/>
    </location>
</feature>
<evidence type="ECO:0000256" key="5">
    <source>
        <dbReference type="ARBA" id="ARBA00004642"/>
    </source>
</evidence>
<feature type="compositionally biased region" description="Basic and acidic residues" evidence="23">
    <location>
        <begin position="289"/>
        <end position="320"/>
    </location>
</feature>
<feature type="compositionally biased region" description="Basic and acidic residues" evidence="23">
    <location>
        <begin position="621"/>
        <end position="633"/>
    </location>
</feature>
<feature type="region of interest" description="Disordered" evidence="23">
    <location>
        <begin position="89"/>
        <end position="162"/>
    </location>
</feature>
<feature type="compositionally biased region" description="Basic and acidic residues" evidence="23">
    <location>
        <begin position="333"/>
        <end position="342"/>
    </location>
</feature>
<feature type="compositionally biased region" description="Polar residues" evidence="23">
    <location>
        <begin position="597"/>
        <end position="613"/>
    </location>
</feature>
<feature type="compositionally biased region" description="Low complexity" evidence="23">
    <location>
        <begin position="1157"/>
        <end position="1172"/>
    </location>
</feature>
<evidence type="ECO:0000256" key="22">
    <source>
        <dbReference type="ARBA" id="ARBA00029641"/>
    </source>
</evidence>
<feature type="compositionally biased region" description="Polar residues" evidence="23">
    <location>
        <begin position="105"/>
        <end position="139"/>
    </location>
</feature>
<evidence type="ECO:0000256" key="17">
    <source>
        <dbReference type="ARBA" id="ARBA00023054"/>
    </source>
</evidence>
<accession>A0ABM0GRA5</accession>
<keyword evidence="15" id="KW-0156">Chromatin regulator</keyword>
<keyword evidence="20" id="KW-0539">Nucleus</keyword>
<feature type="region of interest" description="Disordered" evidence="23">
    <location>
        <begin position="963"/>
        <end position="1046"/>
    </location>
</feature>
<dbReference type="Pfam" id="PF20920">
    <property type="entry name" value="DAXX_hist_bd"/>
    <property type="match status" value="1"/>
</dbReference>
<evidence type="ECO:0000256" key="4">
    <source>
        <dbReference type="ARBA" id="ARBA00004604"/>
    </source>
</evidence>
<keyword evidence="11" id="KW-1017">Isopeptide bond</keyword>